<dbReference type="EMBL" id="JACIEJ010000004">
    <property type="protein sequence ID" value="MBB3985813.1"/>
    <property type="molecule type" value="Genomic_DNA"/>
</dbReference>
<gene>
    <name evidence="2" type="ORF">GGQ68_002146</name>
</gene>
<keyword evidence="3" id="KW-1185">Reference proteome</keyword>
<proteinExistence type="predicted"/>
<dbReference type="Proteomes" id="UP000541426">
    <property type="component" value="Unassembled WGS sequence"/>
</dbReference>
<dbReference type="AlphaFoldDB" id="A0A7W6DTJ5"/>
<comment type="caution">
    <text evidence="2">The sequence shown here is derived from an EMBL/GenBank/DDBJ whole genome shotgun (WGS) entry which is preliminary data.</text>
</comment>
<organism evidence="2 3">
    <name type="scientific">Sagittula marina</name>
    <dbReference type="NCBI Taxonomy" id="943940"/>
    <lineage>
        <taxon>Bacteria</taxon>
        <taxon>Pseudomonadati</taxon>
        <taxon>Pseudomonadota</taxon>
        <taxon>Alphaproteobacteria</taxon>
        <taxon>Rhodobacterales</taxon>
        <taxon>Roseobacteraceae</taxon>
        <taxon>Sagittula</taxon>
    </lineage>
</organism>
<feature type="region of interest" description="Disordered" evidence="1">
    <location>
        <begin position="45"/>
        <end position="64"/>
    </location>
</feature>
<accession>A0A7W6DTJ5</accession>
<protein>
    <submittedName>
        <fullName evidence="2">Uncharacterized protein</fullName>
    </submittedName>
</protein>
<reference evidence="2 3" key="1">
    <citation type="submission" date="2020-08" db="EMBL/GenBank/DDBJ databases">
        <title>Genomic Encyclopedia of Type Strains, Phase IV (KMG-IV): sequencing the most valuable type-strain genomes for metagenomic binning, comparative biology and taxonomic classification.</title>
        <authorList>
            <person name="Goeker M."/>
        </authorList>
    </citation>
    <scope>NUCLEOTIDE SEQUENCE [LARGE SCALE GENOMIC DNA]</scope>
    <source>
        <strain evidence="2 3">DSM 102235</strain>
    </source>
</reference>
<sequence>MIYGHLARGTGVPNNELYIGQPVWNRQRYSKHPWAGRRFSKPNFPETWLTTEEPKQRIIPSPPW</sequence>
<name>A0A7W6DTJ5_9RHOB</name>
<evidence type="ECO:0000313" key="3">
    <source>
        <dbReference type="Proteomes" id="UP000541426"/>
    </source>
</evidence>
<evidence type="ECO:0000256" key="1">
    <source>
        <dbReference type="SAM" id="MobiDB-lite"/>
    </source>
</evidence>
<evidence type="ECO:0000313" key="2">
    <source>
        <dbReference type="EMBL" id="MBB3985813.1"/>
    </source>
</evidence>